<dbReference type="Gene3D" id="3.40.30.10">
    <property type="entry name" value="Glutaredoxin"/>
    <property type="match status" value="1"/>
</dbReference>
<proteinExistence type="predicted"/>
<organism evidence="3 4">
    <name type="scientific">Labrys neptuniae</name>
    <dbReference type="NCBI Taxonomy" id="376174"/>
    <lineage>
        <taxon>Bacteria</taxon>
        <taxon>Pseudomonadati</taxon>
        <taxon>Pseudomonadota</taxon>
        <taxon>Alphaproteobacteria</taxon>
        <taxon>Hyphomicrobiales</taxon>
        <taxon>Xanthobacteraceae</taxon>
        <taxon>Labrys</taxon>
    </lineage>
</organism>
<dbReference type="SFLD" id="SFLDG00358">
    <property type="entry name" value="Main_(cytGST)"/>
    <property type="match status" value="1"/>
</dbReference>
<evidence type="ECO:0000259" key="1">
    <source>
        <dbReference type="PROSITE" id="PS50404"/>
    </source>
</evidence>
<evidence type="ECO:0000313" key="3">
    <source>
        <dbReference type="EMBL" id="MEW9306359.1"/>
    </source>
</evidence>
<dbReference type="Gene3D" id="1.20.1050.10">
    <property type="match status" value="1"/>
</dbReference>
<accession>A0ABV3PL53</accession>
<name>A0ABV3PL53_9HYPH</name>
<dbReference type="Proteomes" id="UP001555786">
    <property type="component" value="Unassembled WGS sequence"/>
</dbReference>
<dbReference type="RefSeq" id="WP_367624132.1">
    <property type="nucleotide sequence ID" value="NZ_JBFNQD010000003.1"/>
</dbReference>
<keyword evidence="4" id="KW-1185">Reference proteome</keyword>
<evidence type="ECO:0000313" key="4">
    <source>
        <dbReference type="Proteomes" id="UP001555786"/>
    </source>
</evidence>
<gene>
    <name evidence="3" type="ORF">ABXS05_12475</name>
</gene>
<dbReference type="SFLD" id="SFLDS00019">
    <property type="entry name" value="Glutathione_Transferase_(cytos"/>
    <property type="match status" value="1"/>
</dbReference>
<evidence type="ECO:0000259" key="2">
    <source>
        <dbReference type="PROSITE" id="PS50405"/>
    </source>
</evidence>
<dbReference type="Pfam" id="PF02798">
    <property type="entry name" value="GST_N"/>
    <property type="match status" value="1"/>
</dbReference>
<dbReference type="InterPro" id="IPR010987">
    <property type="entry name" value="Glutathione-S-Trfase_C-like"/>
</dbReference>
<dbReference type="InterPro" id="IPR036249">
    <property type="entry name" value="Thioredoxin-like_sf"/>
</dbReference>
<feature type="domain" description="GST C-terminal" evidence="2">
    <location>
        <begin position="82"/>
        <end position="209"/>
    </location>
</feature>
<dbReference type="PROSITE" id="PS50405">
    <property type="entry name" value="GST_CTER"/>
    <property type="match status" value="1"/>
</dbReference>
<dbReference type="InterPro" id="IPR004045">
    <property type="entry name" value="Glutathione_S-Trfase_N"/>
</dbReference>
<dbReference type="SUPFAM" id="SSF47616">
    <property type="entry name" value="GST C-terminal domain-like"/>
    <property type="match status" value="1"/>
</dbReference>
<dbReference type="PANTHER" id="PTHR44051">
    <property type="entry name" value="GLUTATHIONE S-TRANSFERASE-RELATED"/>
    <property type="match status" value="1"/>
</dbReference>
<comment type="caution">
    <text evidence="3">The sequence shown here is derived from an EMBL/GenBank/DDBJ whole genome shotgun (WGS) entry which is preliminary data.</text>
</comment>
<dbReference type="PANTHER" id="PTHR44051:SF8">
    <property type="entry name" value="GLUTATHIONE S-TRANSFERASE GSTA"/>
    <property type="match status" value="1"/>
</dbReference>
<sequence>MKLFYCETLNPRKACAVARHLGSPVEFVRVNLAHGEHRRPDFLAINPNGRVPVLQDGDWSLWEANAIMCHLSDLAQSDLWPHDVRQVEVMRWLSWDAHHFTRPAGTLWFEHLIKPLIGMGPPDPALIASATAEFHSAAALLERHLAGRNHVVGDRLSIADFALASALPDAQASRIPLDPYPNIRRWHDSLLDIEAWRQPFPVSSAPLAA</sequence>
<protein>
    <submittedName>
        <fullName evidence="3">Glutathione S-transferase family protein</fullName>
    </submittedName>
</protein>
<dbReference type="PROSITE" id="PS50404">
    <property type="entry name" value="GST_NTER"/>
    <property type="match status" value="1"/>
</dbReference>
<dbReference type="Pfam" id="PF13410">
    <property type="entry name" value="GST_C_2"/>
    <property type="match status" value="1"/>
</dbReference>
<dbReference type="InterPro" id="IPR036282">
    <property type="entry name" value="Glutathione-S-Trfase_C_sf"/>
</dbReference>
<feature type="domain" description="GST N-terminal" evidence="1">
    <location>
        <begin position="1"/>
        <end position="79"/>
    </location>
</feature>
<dbReference type="EMBL" id="JBFNQD010000003">
    <property type="protein sequence ID" value="MEW9306359.1"/>
    <property type="molecule type" value="Genomic_DNA"/>
</dbReference>
<reference evidence="3 4" key="1">
    <citation type="submission" date="2024-07" db="EMBL/GenBank/DDBJ databases">
        <title>Description of Labrys sedimenti sp. nov., isolated from a diclofenac-degrading enrichment culture.</title>
        <authorList>
            <person name="Tancsics A."/>
            <person name="Csepanyi A."/>
        </authorList>
    </citation>
    <scope>NUCLEOTIDE SEQUENCE [LARGE SCALE GENOMIC DNA]</scope>
    <source>
        <strain evidence="3 4">LMG 23578</strain>
    </source>
</reference>
<dbReference type="InterPro" id="IPR040079">
    <property type="entry name" value="Glutathione_S-Trfase"/>
</dbReference>
<dbReference type="SUPFAM" id="SSF52833">
    <property type="entry name" value="Thioredoxin-like"/>
    <property type="match status" value="1"/>
</dbReference>